<feature type="domain" description="Topoisomerase 6 subunit A/Spo11 TOPRIM" evidence="14">
    <location>
        <begin position="163"/>
        <end position="331"/>
    </location>
</feature>
<evidence type="ECO:0000256" key="11">
    <source>
        <dbReference type="ARBA" id="ARBA00023242"/>
    </source>
</evidence>
<sequence>MMSILQALTLKQIPKLTIRNQKCWSNCTYQDERLRIIEDAVEYEIKFSSRKSQEEFAIIIHLLGKIYLLLTTQKTCTKRELYYQNVELVGNQKRIDSAIDKISCLLKVPPWELGVLATSKGLIAGPLTIITDSNSVTDCSVQGGTLIPQDVGYEMHLETEAKFILLIEKDTIFQKLLDENFIERNGPCLMITGKGVPDMNTRVLVKCLHERLSLPIFMIADADPYGIEIMSIYRFGSMNLSHLADILAVPSILWIGVHPSDLTELKPETEALSEIDLRRTRSLVTRPYMADNKELLKQVNLLLELKVKCKIENIGNISTTYLTNLYIPMKILTKQFI</sequence>
<dbReference type="GO" id="GO:0007131">
    <property type="term" value="P:reciprocal meiotic recombination"/>
    <property type="evidence" value="ECO:0007669"/>
    <property type="project" value="TreeGrafter"/>
</dbReference>
<evidence type="ECO:0000259" key="13">
    <source>
        <dbReference type="Pfam" id="PF04406"/>
    </source>
</evidence>
<reference evidence="15 16" key="1">
    <citation type="submission" date="2022-12" db="EMBL/GenBank/DDBJ databases">
        <title>Chromosome-level genome assembly of true bugs.</title>
        <authorList>
            <person name="Ma L."/>
            <person name="Li H."/>
        </authorList>
    </citation>
    <scope>NUCLEOTIDE SEQUENCE [LARGE SCALE GENOMIC DNA]</scope>
    <source>
        <strain evidence="15">Lab_2022b</strain>
    </source>
</reference>
<comment type="subcellular location">
    <subcellularLocation>
        <location evidence="3">Nucleus</location>
    </subcellularLocation>
</comment>
<feature type="active site" description="O-(5'-phospho-DNA)-tyrosine intermediate" evidence="12">
    <location>
        <position position="83"/>
    </location>
</feature>
<dbReference type="GO" id="GO:0003918">
    <property type="term" value="F:DNA topoisomerase type II (double strand cut, ATP-hydrolyzing) activity"/>
    <property type="evidence" value="ECO:0007669"/>
    <property type="project" value="UniProtKB-UniRule"/>
</dbReference>
<dbReference type="Pfam" id="PF21180">
    <property type="entry name" value="TOP6A-Spo11_Toprim"/>
    <property type="match status" value="1"/>
</dbReference>
<evidence type="ECO:0000256" key="4">
    <source>
        <dbReference type="ARBA" id="ARBA00006559"/>
    </source>
</evidence>
<evidence type="ECO:0000256" key="5">
    <source>
        <dbReference type="ARBA" id="ARBA00012895"/>
    </source>
</evidence>
<evidence type="ECO:0000256" key="3">
    <source>
        <dbReference type="ARBA" id="ARBA00004123"/>
    </source>
</evidence>
<dbReference type="GO" id="GO:0000706">
    <property type="term" value="P:meiotic DNA double-strand break processing"/>
    <property type="evidence" value="ECO:0007669"/>
    <property type="project" value="TreeGrafter"/>
</dbReference>
<evidence type="ECO:0000256" key="10">
    <source>
        <dbReference type="ARBA" id="ARBA00023235"/>
    </source>
</evidence>
<keyword evidence="8 12" id="KW-0799">Topoisomerase</keyword>
<keyword evidence="9 12" id="KW-0238">DNA-binding</keyword>
<dbReference type="InterPro" id="IPR036388">
    <property type="entry name" value="WH-like_DNA-bd_sf"/>
</dbReference>
<dbReference type="PANTHER" id="PTHR10848:SF0">
    <property type="entry name" value="MEIOTIC RECOMBINATION PROTEIN SPO11"/>
    <property type="match status" value="1"/>
</dbReference>
<evidence type="ECO:0000313" key="16">
    <source>
        <dbReference type="Proteomes" id="UP001461498"/>
    </source>
</evidence>
<dbReference type="PRINTS" id="PR01550">
    <property type="entry name" value="TOP6AFAMILY"/>
</dbReference>
<comment type="cofactor">
    <cofactor evidence="2">
        <name>Mg(2+)</name>
        <dbReference type="ChEBI" id="CHEBI:18420"/>
    </cofactor>
</comment>
<feature type="domain" description="Spo11/DNA topoisomerase VI subunit A N-terminal" evidence="13">
    <location>
        <begin position="55"/>
        <end position="115"/>
    </location>
</feature>
<dbReference type="GO" id="GO:0042138">
    <property type="term" value="P:meiotic DNA double-strand break formation"/>
    <property type="evidence" value="ECO:0007669"/>
    <property type="project" value="InterPro"/>
</dbReference>
<dbReference type="PRINTS" id="PR01551">
    <property type="entry name" value="SPO11HOMOLOG"/>
</dbReference>
<gene>
    <name evidence="15" type="ORF">O3M35_005278</name>
</gene>
<dbReference type="PROSITE" id="PS52041">
    <property type="entry name" value="TOPO_IIB"/>
    <property type="match status" value="1"/>
</dbReference>
<dbReference type="GO" id="GO:0000228">
    <property type="term" value="C:nuclear chromosome"/>
    <property type="evidence" value="ECO:0007669"/>
    <property type="project" value="TreeGrafter"/>
</dbReference>
<keyword evidence="10 12" id="KW-0413">Isomerase</keyword>
<comment type="similarity">
    <text evidence="4 12">Belongs to the TOP6A family.</text>
</comment>
<keyword evidence="11" id="KW-0539">Nucleus</keyword>
<dbReference type="AlphaFoldDB" id="A0AAW1DLD9"/>
<dbReference type="EMBL" id="JAPXFL010000002">
    <property type="protein sequence ID" value="KAK9510505.1"/>
    <property type="molecule type" value="Genomic_DNA"/>
</dbReference>
<dbReference type="Gene3D" id="3.40.1360.10">
    <property type="match status" value="1"/>
</dbReference>
<dbReference type="EC" id="5.6.2.2" evidence="5"/>
<evidence type="ECO:0000313" key="15">
    <source>
        <dbReference type="EMBL" id="KAK9510505.1"/>
    </source>
</evidence>
<dbReference type="Proteomes" id="UP001461498">
    <property type="component" value="Unassembled WGS sequence"/>
</dbReference>
<evidence type="ECO:0000259" key="14">
    <source>
        <dbReference type="Pfam" id="PF21180"/>
    </source>
</evidence>
<dbReference type="GO" id="GO:0005524">
    <property type="term" value="F:ATP binding"/>
    <property type="evidence" value="ECO:0007669"/>
    <property type="project" value="InterPro"/>
</dbReference>
<evidence type="ECO:0000256" key="7">
    <source>
        <dbReference type="ARBA" id="ARBA00022842"/>
    </source>
</evidence>
<comment type="catalytic activity">
    <reaction evidence="1 12">
        <text>ATP-dependent breakage, passage and rejoining of double-stranded DNA.</text>
        <dbReference type="EC" id="5.6.2.2"/>
    </reaction>
</comment>
<evidence type="ECO:0000256" key="9">
    <source>
        <dbReference type="ARBA" id="ARBA00023125"/>
    </source>
</evidence>
<dbReference type="SUPFAM" id="SSF56726">
    <property type="entry name" value="DNA topoisomerase IV, alpha subunit"/>
    <property type="match status" value="1"/>
</dbReference>
<comment type="caution">
    <text evidence="15">The sequence shown here is derived from an EMBL/GenBank/DDBJ whole genome shotgun (WGS) entry which is preliminary data.</text>
</comment>
<accession>A0AAW1DLD9</accession>
<keyword evidence="16" id="KW-1185">Reference proteome</keyword>
<protein>
    <recommendedName>
        <fullName evidence="5">DNA topoisomerase (ATP-hydrolyzing)</fullName>
        <ecNumber evidence="5">5.6.2.2</ecNumber>
    </recommendedName>
</protein>
<evidence type="ECO:0000256" key="1">
    <source>
        <dbReference type="ARBA" id="ARBA00000185"/>
    </source>
</evidence>
<dbReference type="InterPro" id="IPR034136">
    <property type="entry name" value="TOPRIM_Topo6A/Spo11"/>
</dbReference>
<evidence type="ECO:0000256" key="2">
    <source>
        <dbReference type="ARBA" id="ARBA00001946"/>
    </source>
</evidence>
<organism evidence="15 16">
    <name type="scientific">Rhynocoris fuscipes</name>
    <dbReference type="NCBI Taxonomy" id="488301"/>
    <lineage>
        <taxon>Eukaryota</taxon>
        <taxon>Metazoa</taxon>
        <taxon>Ecdysozoa</taxon>
        <taxon>Arthropoda</taxon>
        <taxon>Hexapoda</taxon>
        <taxon>Insecta</taxon>
        <taxon>Pterygota</taxon>
        <taxon>Neoptera</taxon>
        <taxon>Paraneoptera</taxon>
        <taxon>Hemiptera</taxon>
        <taxon>Heteroptera</taxon>
        <taxon>Panheteroptera</taxon>
        <taxon>Cimicomorpha</taxon>
        <taxon>Reduviidae</taxon>
        <taxon>Harpactorinae</taxon>
        <taxon>Harpactorini</taxon>
        <taxon>Rhynocoris</taxon>
    </lineage>
</organism>
<dbReference type="CDD" id="cd00223">
    <property type="entry name" value="TOPRIM_TopoIIB_SPO"/>
    <property type="match status" value="1"/>
</dbReference>
<proteinExistence type="inferred from homology"/>
<name>A0AAW1DLD9_9HEMI</name>
<dbReference type="InterPro" id="IPR002815">
    <property type="entry name" value="Spo11/TopoVI_A"/>
</dbReference>
<dbReference type="InterPro" id="IPR013049">
    <property type="entry name" value="Spo11/TopoVI_A_N"/>
</dbReference>
<dbReference type="Pfam" id="PF04406">
    <property type="entry name" value="TP6A_N"/>
    <property type="match status" value="1"/>
</dbReference>
<dbReference type="InterPro" id="IPR036078">
    <property type="entry name" value="Spo11/TopoVI_A_sf"/>
</dbReference>
<keyword evidence="7" id="KW-0460">Magnesium</keyword>
<keyword evidence="6" id="KW-0479">Metal-binding</keyword>
<dbReference type="PANTHER" id="PTHR10848">
    <property type="entry name" value="MEIOTIC RECOMBINATION PROTEIN SPO11"/>
    <property type="match status" value="1"/>
</dbReference>
<dbReference type="InterPro" id="IPR013048">
    <property type="entry name" value="Meiotic_Spo11"/>
</dbReference>
<dbReference type="Gene3D" id="1.10.10.10">
    <property type="entry name" value="Winged helix-like DNA-binding domain superfamily/Winged helix DNA-binding domain"/>
    <property type="match status" value="1"/>
</dbReference>
<evidence type="ECO:0000256" key="6">
    <source>
        <dbReference type="ARBA" id="ARBA00022723"/>
    </source>
</evidence>
<dbReference type="GO" id="GO:0046872">
    <property type="term" value="F:metal ion binding"/>
    <property type="evidence" value="ECO:0007669"/>
    <property type="project" value="UniProtKB-KW"/>
</dbReference>
<evidence type="ECO:0000256" key="8">
    <source>
        <dbReference type="ARBA" id="ARBA00023029"/>
    </source>
</evidence>
<evidence type="ECO:0000256" key="12">
    <source>
        <dbReference type="PROSITE-ProRule" id="PRU01385"/>
    </source>
</evidence>
<dbReference type="GO" id="GO:0003677">
    <property type="term" value="F:DNA binding"/>
    <property type="evidence" value="ECO:0007669"/>
    <property type="project" value="UniProtKB-UniRule"/>
</dbReference>